<gene>
    <name evidence="2" type="ORF">DSL72_008490</name>
</gene>
<name>A0A8A3PKI4_9HELO</name>
<evidence type="ECO:0000313" key="2">
    <source>
        <dbReference type="EMBL" id="QSZ35620.1"/>
    </source>
</evidence>
<feature type="transmembrane region" description="Helical" evidence="1">
    <location>
        <begin position="91"/>
        <end position="112"/>
    </location>
</feature>
<feature type="transmembrane region" description="Helical" evidence="1">
    <location>
        <begin position="38"/>
        <end position="56"/>
    </location>
</feature>
<sequence length="278" mass="31841">MATKITGWKIFYLISTTLLVKFIRNFSNNPQDNIFDRFLRSFALVTLKFVIFDILIDIMDFNPLKPILEIILATVKMPGGLDKLFEAVQFMIPYLYIIIVVAICTYATSIILPKLASIFTKLFAKLVPSLSHDLLRSLEILVGLFQNLSHDLVHFVENLSHDLVHFVENLSHDLVHFVENLSHDLLHFVENLSHDLLHFLESLVTSATRILQSLFEQIANFLTASPAVAQSLVSIFPLGFILFIMGKMDHQGYTEIFLMVVAMMTLGFWVWDQLVIRL</sequence>
<dbReference type="AlphaFoldDB" id="A0A8A3PKI4"/>
<evidence type="ECO:0000256" key="1">
    <source>
        <dbReference type="SAM" id="Phobius"/>
    </source>
</evidence>
<keyword evidence="1" id="KW-0812">Transmembrane</keyword>
<organism evidence="2 3">
    <name type="scientific">Monilinia vaccinii-corymbosi</name>
    <dbReference type="NCBI Taxonomy" id="61207"/>
    <lineage>
        <taxon>Eukaryota</taxon>
        <taxon>Fungi</taxon>
        <taxon>Dikarya</taxon>
        <taxon>Ascomycota</taxon>
        <taxon>Pezizomycotina</taxon>
        <taxon>Leotiomycetes</taxon>
        <taxon>Helotiales</taxon>
        <taxon>Sclerotiniaceae</taxon>
        <taxon>Monilinia</taxon>
    </lineage>
</organism>
<keyword evidence="1" id="KW-0472">Membrane</keyword>
<feature type="transmembrane region" description="Helical" evidence="1">
    <location>
        <begin position="256"/>
        <end position="276"/>
    </location>
</feature>
<keyword evidence="3" id="KW-1185">Reference proteome</keyword>
<feature type="transmembrane region" description="Helical" evidence="1">
    <location>
        <begin position="218"/>
        <end position="244"/>
    </location>
</feature>
<proteinExistence type="predicted"/>
<reference evidence="2" key="1">
    <citation type="submission" date="2020-10" db="EMBL/GenBank/DDBJ databases">
        <title>Genome Sequence of Monilinia vaccinii-corymbosi Sheds Light on Mummy Berry Disease Infection of Blueberry and Mating Type.</title>
        <authorList>
            <person name="Yow A.G."/>
            <person name="Zhang Y."/>
            <person name="Bansal K."/>
            <person name="Eacker S.M."/>
            <person name="Sullivan S."/>
            <person name="Liachko I."/>
            <person name="Cubeta M.A."/>
            <person name="Rollins J.A."/>
            <person name="Ashrafi H."/>
        </authorList>
    </citation>
    <scope>NUCLEOTIDE SEQUENCE</scope>
    <source>
        <strain evidence="2">RL-1</strain>
    </source>
</reference>
<evidence type="ECO:0000313" key="3">
    <source>
        <dbReference type="Proteomes" id="UP000672032"/>
    </source>
</evidence>
<keyword evidence="1" id="KW-1133">Transmembrane helix</keyword>
<protein>
    <submittedName>
        <fullName evidence="2">Uncharacterized protein</fullName>
    </submittedName>
</protein>
<accession>A0A8A3PKI4</accession>
<dbReference type="Proteomes" id="UP000672032">
    <property type="component" value="Chromosome 5"/>
</dbReference>
<dbReference type="EMBL" id="CP063409">
    <property type="protein sequence ID" value="QSZ35620.1"/>
    <property type="molecule type" value="Genomic_DNA"/>
</dbReference>